<evidence type="ECO:0000313" key="1">
    <source>
        <dbReference type="EMBL" id="KAK4019598.1"/>
    </source>
</evidence>
<comment type="caution">
    <text evidence="1">The sequence shown here is derived from an EMBL/GenBank/DDBJ whole genome shotgun (WGS) entry which is preliminary data.</text>
</comment>
<sequence>MRDIYQLYPQYWRFSIKDTHTCAAFYYPVKSAGGPHSHHRRLEMMASLKSIARVEPMKLFLNRDTDKSSNMFMCFIPTIESNRWFPNTAACLASSHCLPRFLPVVKEAVRDVRFASMEWQKSKMNVSPINLLPVLTDFLFISCIFTR</sequence>
<reference evidence="1 2" key="1">
    <citation type="journal article" date="2023" name="Nucleic Acids Res.">
        <title>The hologenome of Daphnia magna reveals possible DNA methylation and microbiome-mediated evolution of the host genome.</title>
        <authorList>
            <person name="Chaturvedi A."/>
            <person name="Li X."/>
            <person name="Dhandapani V."/>
            <person name="Marshall H."/>
            <person name="Kissane S."/>
            <person name="Cuenca-Cambronero M."/>
            <person name="Asole G."/>
            <person name="Calvet F."/>
            <person name="Ruiz-Romero M."/>
            <person name="Marangio P."/>
            <person name="Guigo R."/>
            <person name="Rago D."/>
            <person name="Mirbahai L."/>
            <person name="Eastwood N."/>
            <person name="Colbourne J.K."/>
            <person name="Zhou J."/>
            <person name="Mallon E."/>
            <person name="Orsini L."/>
        </authorList>
    </citation>
    <scope>NUCLEOTIDE SEQUENCE [LARGE SCALE GENOMIC DNA]</scope>
    <source>
        <strain evidence="1">LRV0_1</strain>
    </source>
</reference>
<accession>A0ABR0A3Q8</accession>
<dbReference type="EMBL" id="JAOYFB010000036">
    <property type="protein sequence ID" value="KAK4019598.1"/>
    <property type="molecule type" value="Genomic_DNA"/>
</dbReference>
<name>A0ABR0A3Q8_9CRUS</name>
<keyword evidence="2" id="KW-1185">Reference proteome</keyword>
<gene>
    <name evidence="1" type="ORF">OUZ56_001612</name>
</gene>
<dbReference type="Proteomes" id="UP001234178">
    <property type="component" value="Unassembled WGS sequence"/>
</dbReference>
<proteinExistence type="predicted"/>
<protein>
    <submittedName>
        <fullName evidence="1">Uncharacterized protein</fullName>
    </submittedName>
</protein>
<evidence type="ECO:0000313" key="2">
    <source>
        <dbReference type="Proteomes" id="UP001234178"/>
    </source>
</evidence>
<organism evidence="1 2">
    <name type="scientific">Daphnia magna</name>
    <dbReference type="NCBI Taxonomy" id="35525"/>
    <lineage>
        <taxon>Eukaryota</taxon>
        <taxon>Metazoa</taxon>
        <taxon>Ecdysozoa</taxon>
        <taxon>Arthropoda</taxon>
        <taxon>Crustacea</taxon>
        <taxon>Branchiopoda</taxon>
        <taxon>Diplostraca</taxon>
        <taxon>Cladocera</taxon>
        <taxon>Anomopoda</taxon>
        <taxon>Daphniidae</taxon>
        <taxon>Daphnia</taxon>
    </lineage>
</organism>